<keyword evidence="2" id="KW-1185">Reference proteome</keyword>
<dbReference type="VEuPathDB" id="PlasmoDB:PCYB_007880"/>
<accession>K6V126</accession>
<dbReference type="KEGG" id="pcy:PCYB_007880"/>
<dbReference type="PhylomeDB" id="K6V126"/>
<feature type="non-terminal residue" evidence="1">
    <location>
        <position position="134"/>
    </location>
</feature>
<dbReference type="EMBL" id="DF158601">
    <property type="protein sequence ID" value="GAB70039.1"/>
    <property type="molecule type" value="Genomic_DNA"/>
</dbReference>
<organism evidence="1 2">
    <name type="scientific">Plasmodium cynomolgi (strain B)</name>
    <dbReference type="NCBI Taxonomy" id="1120755"/>
    <lineage>
        <taxon>Eukaryota</taxon>
        <taxon>Sar</taxon>
        <taxon>Alveolata</taxon>
        <taxon>Apicomplexa</taxon>
        <taxon>Aconoidasida</taxon>
        <taxon>Haemosporida</taxon>
        <taxon>Plasmodiidae</taxon>
        <taxon>Plasmodium</taxon>
        <taxon>Plasmodium (Plasmodium)</taxon>
    </lineage>
</organism>
<gene>
    <name evidence="1" type="ORF">PCYB_007880</name>
</gene>
<dbReference type="Proteomes" id="UP000006319">
    <property type="component" value="Unassembled WGS sequence"/>
</dbReference>
<dbReference type="AlphaFoldDB" id="K6V126"/>
<reference evidence="1 2" key="1">
    <citation type="journal article" date="2012" name="Nat. Genet.">
        <title>Plasmodium cynomolgi genome sequences provide insight into Plasmodium vivax and the monkey malaria clade.</title>
        <authorList>
            <person name="Tachibana S."/>
            <person name="Sullivan S.A."/>
            <person name="Kawai S."/>
            <person name="Nakamura S."/>
            <person name="Kim H.R."/>
            <person name="Goto N."/>
            <person name="Arisue N."/>
            <person name="Palacpac N.M.Q."/>
            <person name="Honma H."/>
            <person name="Yagi M."/>
            <person name="Tougan T."/>
            <person name="Katakai Y."/>
            <person name="Kaneko O."/>
            <person name="Mita T."/>
            <person name="Kita K."/>
            <person name="Yasutomi Y."/>
            <person name="Sutton P.L."/>
            <person name="Shakhbatyan R."/>
            <person name="Horii T."/>
            <person name="Yasunaga T."/>
            <person name="Barnwell J.W."/>
            <person name="Escalante A.A."/>
            <person name="Carlton J.M."/>
            <person name="Tanabe K."/>
        </authorList>
    </citation>
    <scope>NUCLEOTIDE SEQUENCE [LARGE SCALE GENOMIC DNA]</scope>
    <source>
        <strain evidence="1 2">B</strain>
    </source>
</reference>
<protein>
    <recommendedName>
        <fullName evidence="3">CYIR protein</fullName>
    </recommendedName>
</protein>
<evidence type="ECO:0000313" key="1">
    <source>
        <dbReference type="EMBL" id="GAB70039.1"/>
    </source>
</evidence>
<dbReference type="OrthoDB" id="387794at2759"/>
<name>K6V126_PLACD</name>
<dbReference type="GeneID" id="14696581"/>
<dbReference type="RefSeq" id="XP_004228257.1">
    <property type="nucleotide sequence ID" value="XM_004228209.1"/>
</dbReference>
<evidence type="ECO:0008006" key="3">
    <source>
        <dbReference type="Google" id="ProtNLM"/>
    </source>
</evidence>
<evidence type="ECO:0000313" key="2">
    <source>
        <dbReference type="Proteomes" id="UP000006319"/>
    </source>
</evidence>
<sequence length="134" mass="16125">MSYSNICPKELLQHMISVDRENTLLRKLRDYTYYIEDDDVENMDVLYHLYSNYKEMNKIIKTDIPNEESFMKYANNCADKYKELEKKCVKPSKHFCKALYAFKKKYDDIDLKNPKLEDWEKKKLPSLSKSENAE</sequence>
<proteinExistence type="predicted"/>